<organism evidence="1 2">
    <name type="scientific">Hibiscus sabdariffa</name>
    <name type="common">roselle</name>
    <dbReference type="NCBI Taxonomy" id="183260"/>
    <lineage>
        <taxon>Eukaryota</taxon>
        <taxon>Viridiplantae</taxon>
        <taxon>Streptophyta</taxon>
        <taxon>Embryophyta</taxon>
        <taxon>Tracheophyta</taxon>
        <taxon>Spermatophyta</taxon>
        <taxon>Magnoliopsida</taxon>
        <taxon>eudicotyledons</taxon>
        <taxon>Gunneridae</taxon>
        <taxon>Pentapetalae</taxon>
        <taxon>rosids</taxon>
        <taxon>malvids</taxon>
        <taxon>Malvales</taxon>
        <taxon>Malvaceae</taxon>
        <taxon>Malvoideae</taxon>
        <taxon>Hibiscus</taxon>
    </lineage>
</organism>
<dbReference type="EMBL" id="JBBPBM010000010">
    <property type="protein sequence ID" value="KAK8565515.1"/>
    <property type="molecule type" value="Genomic_DNA"/>
</dbReference>
<proteinExistence type="predicted"/>
<keyword evidence="2" id="KW-1185">Reference proteome</keyword>
<name>A0ABR2EU02_9ROSI</name>
<gene>
    <name evidence="1" type="ORF">V6N12_059074</name>
</gene>
<dbReference type="Proteomes" id="UP001472677">
    <property type="component" value="Unassembled WGS sequence"/>
</dbReference>
<comment type="caution">
    <text evidence="1">The sequence shown here is derived from an EMBL/GenBank/DDBJ whole genome shotgun (WGS) entry which is preliminary data.</text>
</comment>
<accession>A0ABR2EU02</accession>
<sequence length="83" mass="9533">MEQKTEAHIELWGALDELNMAWSLGARHVLSELNSLAPVKLTENESNGGLPNALLGAINQMLGRDWLVHRLYTIIVWWIRWQL</sequence>
<protein>
    <recommendedName>
        <fullName evidence="3">RNase H type-1 domain-containing protein</fullName>
    </recommendedName>
</protein>
<reference evidence="1 2" key="1">
    <citation type="journal article" date="2024" name="G3 (Bethesda)">
        <title>Genome assembly of Hibiscus sabdariffa L. provides insights into metabolisms of medicinal natural products.</title>
        <authorList>
            <person name="Kim T."/>
        </authorList>
    </citation>
    <scope>NUCLEOTIDE SEQUENCE [LARGE SCALE GENOMIC DNA]</scope>
    <source>
        <strain evidence="1">TK-2024</strain>
        <tissue evidence="1">Old leaves</tissue>
    </source>
</reference>
<evidence type="ECO:0000313" key="2">
    <source>
        <dbReference type="Proteomes" id="UP001472677"/>
    </source>
</evidence>
<evidence type="ECO:0008006" key="3">
    <source>
        <dbReference type="Google" id="ProtNLM"/>
    </source>
</evidence>
<evidence type="ECO:0000313" key="1">
    <source>
        <dbReference type="EMBL" id="KAK8565515.1"/>
    </source>
</evidence>